<feature type="domain" description="CheW-like" evidence="1">
    <location>
        <begin position="15"/>
        <end position="157"/>
    </location>
</feature>
<dbReference type="GO" id="GO:0006935">
    <property type="term" value="P:chemotaxis"/>
    <property type="evidence" value="ECO:0007669"/>
    <property type="project" value="InterPro"/>
</dbReference>
<accession>A0A5C6DEE5</accession>
<proteinExistence type="predicted"/>
<dbReference type="GO" id="GO:0007165">
    <property type="term" value="P:signal transduction"/>
    <property type="evidence" value="ECO:0007669"/>
    <property type="project" value="InterPro"/>
</dbReference>
<dbReference type="InterPro" id="IPR039315">
    <property type="entry name" value="CheW"/>
</dbReference>
<comment type="caution">
    <text evidence="2">The sequence shown here is derived from an EMBL/GenBank/DDBJ whole genome shotgun (WGS) entry which is preliminary data.</text>
</comment>
<dbReference type="SUPFAM" id="SSF50341">
    <property type="entry name" value="CheW-like"/>
    <property type="match status" value="1"/>
</dbReference>
<dbReference type="Pfam" id="PF01584">
    <property type="entry name" value="CheW"/>
    <property type="match status" value="1"/>
</dbReference>
<dbReference type="InterPro" id="IPR036061">
    <property type="entry name" value="CheW-like_dom_sf"/>
</dbReference>
<evidence type="ECO:0000259" key="1">
    <source>
        <dbReference type="PROSITE" id="PS50851"/>
    </source>
</evidence>
<sequence>MEGVTNSASTRYRLATEILLFECDHHYFGLRSEIVVEVLRSVALSVVPQSSEVLLGVANLRGKVLPVLNTRHLLGLPTVRLHPSHHFIVVDAGGLVIALHVDRAVELAQVDSEGGGNVTAIESEVADPPSNIEFITKTDVGLVPVINLRNMVTQNHFAELLSLSSSGTSTGHSMQ</sequence>
<dbReference type="PANTHER" id="PTHR22617">
    <property type="entry name" value="CHEMOTAXIS SENSOR HISTIDINE KINASE-RELATED"/>
    <property type="match status" value="1"/>
</dbReference>
<dbReference type="Gene3D" id="2.30.30.40">
    <property type="entry name" value="SH3 Domains"/>
    <property type="match status" value="1"/>
</dbReference>
<dbReference type="AlphaFoldDB" id="A0A5C6DEE5"/>
<evidence type="ECO:0000313" key="3">
    <source>
        <dbReference type="Proteomes" id="UP000319143"/>
    </source>
</evidence>
<evidence type="ECO:0000313" key="2">
    <source>
        <dbReference type="EMBL" id="TWU34294.1"/>
    </source>
</evidence>
<dbReference type="EMBL" id="SJPV01000008">
    <property type="protein sequence ID" value="TWU34294.1"/>
    <property type="molecule type" value="Genomic_DNA"/>
</dbReference>
<dbReference type="PANTHER" id="PTHR22617:SF23">
    <property type="entry name" value="CHEMOTAXIS PROTEIN CHEW"/>
    <property type="match status" value="1"/>
</dbReference>
<dbReference type="OrthoDB" id="9794382at2"/>
<keyword evidence="3" id="KW-1185">Reference proteome</keyword>
<dbReference type="Gene3D" id="2.40.50.180">
    <property type="entry name" value="CheA-289, Domain 4"/>
    <property type="match status" value="1"/>
</dbReference>
<dbReference type="SMART" id="SM00260">
    <property type="entry name" value="CheW"/>
    <property type="match status" value="1"/>
</dbReference>
<name>A0A5C6DEE5_9BACT</name>
<dbReference type="InterPro" id="IPR002545">
    <property type="entry name" value="CheW-lke_dom"/>
</dbReference>
<gene>
    <name evidence="2" type="ORF">Poly41_44410</name>
</gene>
<dbReference type="PROSITE" id="PS50851">
    <property type="entry name" value="CHEW"/>
    <property type="match status" value="1"/>
</dbReference>
<reference evidence="2 3" key="1">
    <citation type="submission" date="2019-02" db="EMBL/GenBank/DDBJ databases">
        <title>Deep-cultivation of Planctomycetes and their phenomic and genomic characterization uncovers novel biology.</title>
        <authorList>
            <person name="Wiegand S."/>
            <person name="Jogler M."/>
            <person name="Boedeker C."/>
            <person name="Pinto D."/>
            <person name="Vollmers J."/>
            <person name="Rivas-Marin E."/>
            <person name="Kohn T."/>
            <person name="Peeters S.H."/>
            <person name="Heuer A."/>
            <person name="Rast P."/>
            <person name="Oberbeckmann S."/>
            <person name="Bunk B."/>
            <person name="Jeske O."/>
            <person name="Meyerdierks A."/>
            <person name="Storesund J.E."/>
            <person name="Kallscheuer N."/>
            <person name="Luecker S."/>
            <person name="Lage O.M."/>
            <person name="Pohl T."/>
            <person name="Merkel B.J."/>
            <person name="Hornburger P."/>
            <person name="Mueller R.-W."/>
            <person name="Bruemmer F."/>
            <person name="Labrenz M."/>
            <person name="Spormann A.M."/>
            <person name="Op Den Camp H."/>
            <person name="Overmann J."/>
            <person name="Amann R."/>
            <person name="Jetten M.S.M."/>
            <person name="Mascher T."/>
            <person name="Medema M.H."/>
            <person name="Devos D.P."/>
            <person name="Kaster A.-K."/>
            <person name="Ovreas L."/>
            <person name="Rohde M."/>
            <person name="Galperin M.Y."/>
            <person name="Jogler C."/>
        </authorList>
    </citation>
    <scope>NUCLEOTIDE SEQUENCE [LARGE SCALE GENOMIC DNA]</scope>
    <source>
        <strain evidence="2 3">Poly41</strain>
    </source>
</reference>
<protein>
    <submittedName>
        <fullName evidence="2">CheW-like domain protein</fullName>
    </submittedName>
</protein>
<organism evidence="2 3">
    <name type="scientific">Novipirellula artificiosorum</name>
    <dbReference type="NCBI Taxonomy" id="2528016"/>
    <lineage>
        <taxon>Bacteria</taxon>
        <taxon>Pseudomonadati</taxon>
        <taxon>Planctomycetota</taxon>
        <taxon>Planctomycetia</taxon>
        <taxon>Pirellulales</taxon>
        <taxon>Pirellulaceae</taxon>
        <taxon>Novipirellula</taxon>
    </lineage>
</organism>
<dbReference type="GO" id="GO:0005829">
    <property type="term" value="C:cytosol"/>
    <property type="evidence" value="ECO:0007669"/>
    <property type="project" value="TreeGrafter"/>
</dbReference>
<dbReference type="Proteomes" id="UP000319143">
    <property type="component" value="Unassembled WGS sequence"/>
</dbReference>